<feature type="region of interest" description="Disordered" evidence="1">
    <location>
        <begin position="180"/>
        <end position="213"/>
    </location>
</feature>
<dbReference type="RefSeq" id="XP_022244686.1">
    <property type="nucleotide sequence ID" value="XM_022388978.1"/>
</dbReference>
<keyword evidence="2" id="KW-0732">Signal</keyword>
<gene>
    <name evidence="4" type="primary">LOC111086380</name>
</gene>
<feature type="compositionally biased region" description="Basic and acidic residues" evidence="1">
    <location>
        <begin position="191"/>
        <end position="200"/>
    </location>
</feature>
<feature type="signal peptide" evidence="2">
    <location>
        <begin position="1"/>
        <end position="23"/>
    </location>
</feature>
<evidence type="ECO:0000313" key="4">
    <source>
        <dbReference type="RefSeq" id="XP_022244686.1"/>
    </source>
</evidence>
<reference evidence="4" key="1">
    <citation type="submission" date="2025-08" db="UniProtKB">
        <authorList>
            <consortium name="RefSeq"/>
        </authorList>
    </citation>
    <scope>IDENTIFICATION</scope>
    <source>
        <tissue evidence="4">Muscle</tissue>
    </source>
</reference>
<keyword evidence="3" id="KW-1185">Reference proteome</keyword>
<feature type="region of interest" description="Disordered" evidence="1">
    <location>
        <begin position="26"/>
        <end position="48"/>
    </location>
</feature>
<dbReference type="GeneID" id="111086380"/>
<evidence type="ECO:0000313" key="3">
    <source>
        <dbReference type="Proteomes" id="UP000694941"/>
    </source>
</evidence>
<feature type="chain" id="PRO_5045863512" evidence="2">
    <location>
        <begin position="24"/>
        <end position="379"/>
    </location>
</feature>
<name>A0ABM1SM30_LIMPO</name>
<accession>A0ABM1SM30</accession>
<sequence length="379" mass="44431">MSRTYAASILMVFVAFTSVLIESEPHATTKTEPKKEKAHSDQHEESQNTIRNSYYHKPGGSFFFTNVGPNSFEYRGMFQPGESPVNFISNFTSFFNDFPEFSKLSSFEDLFSRKKQLSPTTPISPKRTPSQYKFNPSLPTIRPRVMTNDVLRFPNSNVRYLKNSPILKVNIHEYKNNRKSMQKFNKSSYQESKKFRKELQRQGPQSPYNLPEEPTYKIQRNKTTTPPPSLYNFEILKSKALYAARPLPDNALRRKGFFPKSTSEVYFPNYDILRGKARVKKYPKIFKFNDYRVNIVEFDREKKNGKIDDLAKADALDPTNVPRKTFLILRGGVYDDDRVARRRISVNRTPFKSEQQDFYDVFADDNEFSNDDSFFYNFW</sequence>
<evidence type="ECO:0000256" key="2">
    <source>
        <dbReference type="SAM" id="SignalP"/>
    </source>
</evidence>
<protein>
    <submittedName>
        <fullName evidence="4">Uncharacterized protein LOC111086380</fullName>
    </submittedName>
</protein>
<evidence type="ECO:0000256" key="1">
    <source>
        <dbReference type="SAM" id="MobiDB-lite"/>
    </source>
</evidence>
<proteinExistence type="predicted"/>
<dbReference type="Proteomes" id="UP000694941">
    <property type="component" value="Unplaced"/>
</dbReference>
<organism evidence="3 4">
    <name type="scientific">Limulus polyphemus</name>
    <name type="common">Atlantic horseshoe crab</name>
    <dbReference type="NCBI Taxonomy" id="6850"/>
    <lineage>
        <taxon>Eukaryota</taxon>
        <taxon>Metazoa</taxon>
        <taxon>Ecdysozoa</taxon>
        <taxon>Arthropoda</taxon>
        <taxon>Chelicerata</taxon>
        <taxon>Merostomata</taxon>
        <taxon>Xiphosura</taxon>
        <taxon>Limulidae</taxon>
        <taxon>Limulus</taxon>
    </lineage>
</organism>
<feature type="compositionally biased region" description="Basic and acidic residues" evidence="1">
    <location>
        <begin position="26"/>
        <end position="46"/>
    </location>
</feature>